<dbReference type="SUPFAM" id="SSF51735">
    <property type="entry name" value="NAD(P)-binding Rossmann-fold domains"/>
    <property type="match status" value="1"/>
</dbReference>
<evidence type="ECO:0000313" key="3">
    <source>
        <dbReference type="EMBL" id="KAB8163026.1"/>
    </source>
</evidence>
<evidence type="ECO:0000256" key="1">
    <source>
        <dbReference type="ARBA" id="ARBA00006484"/>
    </source>
</evidence>
<accession>A0A5N6A518</accession>
<sequence>MRWCTGPLPSPAAVRSAVPLSHSGPHGLARRVDRLDALVVTLRAQGTTIEIRRLDVTDPGAVRAFAQTALDRFGRIDVLVNNDGIRPLSTVADLRVDEWNRLTSSLA</sequence>
<comment type="caution">
    <text evidence="3">The sequence shown here is derived from an EMBL/GenBank/DDBJ whole genome shotgun (WGS) entry which is preliminary data.</text>
</comment>
<name>A0A5N6A518_9ACTN</name>
<dbReference type="InterPro" id="IPR002347">
    <property type="entry name" value="SDR_fam"/>
</dbReference>
<protein>
    <submittedName>
        <fullName evidence="3">SDR family NAD(P)-dependent oxidoreductase</fullName>
    </submittedName>
</protein>
<dbReference type="GO" id="GO:0016020">
    <property type="term" value="C:membrane"/>
    <property type="evidence" value="ECO:0007669"/>
    <property type="project" value="TreeGrafter"/>
</dbReference>
<proteinExistence type="inferred from homology"/>
<dbReference type="AlphaFoldDB" id="A0A5N6A518"/>
<reference evidence="3" key="1">
    <citation type="submission" date="2019-10" db="EMBL/GenBank/DDBJ databases">
        <title>Nonomuraea sp. nov., isolated from Phyllanthus amarus.</title>
        <authorList>
            <person name="Klykleung N."/>
            <person name="Tanasupawat S."/>
        </authorList>
    </citation>
    <scope>NUCLEOTIDE SEQUENCE [LARGE SCALE GENOMIC DNA]</scope>
    <source>
        <strain evidence="3">3MP-10</strain>
    </source>
</reference>
<dbReference type="EMBL" id="VDLY02000013">
    <property type="protein sequence ID" value="KAB8163026.1"/>
    <property type="molecule type" value="Genomic_DNA"/>
</dbReference>
<organism evidence="3 4">
    <name type="scientific">Streptomyces mimosae</name>
    <dbReference type="NCBI Taxonomy" id="2586635"/>
    <lineage>
        <taxon>Bacteria</taxon>
        <taxon>Bacillati</taxon>
        <taxon>Actinomycetota</taxon>
        <taxon>Actinomycetes</taxon>
        <taxon>Kitasatosporales</taxon>
        <taxon>Streptomycetaceae</taxon>
        <taxon>Streptomyces</taxon>
    </lineage>
</organism>
<evidence type="ECO:0000256" key="2">
    <source>
        <dbReference type="ARBA" id="ARBA00023002"/>
    </source>
</evidence>
<keyword evidence="2" id="KW-0560">Oxidoreductase</keyword>
<evidence type="ECO:0000313" key="4">
    <source>
        <dbReference type="Proteomes" id="UP000314251"/>
    </source>
</evidence>
<dbReference type="GO" id="GO:0016491">
    <property type="term" value="F:oxidoreductase activity"/>
    <property type="evidence" value="ECO:0007669"/>
    <property type="project" value="UniProtKB-KW"/>
</dbReference>
<dbReference type="Gene3D" id="3.40.50.720">
    <property type="entry name" value="NAD(P)-binding Rossmann-like Domain"/>
    <property type="match status" value="1"/>
</dbReference>
<dbReference type="PANTHER" id="PTHR44196:SF1">
    <property type="entry name" value="DEHYDROGENASE_REDUCTASE SDR FAMILY MEMBER 7B"/>
    <property type="match status" value="1"/>
</dbReference>
<comment type="similarity">
    <text evidence="1">Belongs to the short-chain dehydrogenases/reductases (SDR) family.</text>
</comment>
<dbReference type="Pfam" id="PF00106">
    <property type="entry name" value="adh_short"/>
    <property type="match status" value="1"/>
</dbReference>
<dbReference type="OrthoDB" id="9775296at2"/>
<dbReference type="PANTHER" id="PTHR44196">
    <property type="entry name" value="DEHYDROGENASE/REDUCTASE SDR FAMILY MEMBER 7B"/>
    <property type="match status" value="1"/>
</dbReference>
<gene>
    <name evidence="3" type="ORF">FH607_019490</name>
</gene>
<dbReference type="Proteomes" id="UP000314251">
    <property type="component" value="Unassembled WGS sequence"/>
</dbReference>
<dbReference type="InterPro" id="IPR036291">
    <property type="entry name" value="NAD(P)-bd_dom_sf"/>
</dbReference>
<dbReference type="CDD" id="cd05233">
    <property type="entry name" value="SDR_c"/>
    <property type="match status" value="1"/>
</dbReference>
<keyword evidence="4" id="KW-1185">Reference proteome</keyword>